<feature type="signal peptide" evidence="1">
    <location>
        <begin position="1"/>
        <end position="16"/>
    </location>
</feature>
<sequence length="173" mass="18737">MRTLTLLALAASAVVAFYQPHRDMAVRQDSIDAPTNGLHELDGARRLQWTRSRGKQANYRGYEASPSTQLLDLNRRLQEGKYAAKLRKGCGAVGAACGAVGGAARFAAHAIMPARGDRLSYGKRLKLEAKVGAGVGRERGREIAGRWGAKVGKVKDDFTAKRAAKVQVHPSRR</sequence>
<name>A0A6G0WGV5_9STRA</name>
<gene>
    <name evidence="2" type="ORF">Ae201684_015350</name>
</gene>
<evidence type="ECO:0000313" key="3">
    <source>
        <dbReference type="Proteomes" id="UP000481153"/>
    </source>
</evidence>
<organism evidence="2 3">
    <name type="scientific">Aphanomyces euteiches</name>
    <dbReference type="NCBI Taxonomy" id="100861"/>
    <lineage>
        <taxon>Eukaryota</taxon>
        <taxon>Sar</taxon>
        <taxon>Stramenopiles</taxon>
        <taxon>Oomycota</taxon>
        <taxon>Saprolegniomycetes</taxon>
        <taxon>Saprolegniales</taxon>
        <taxon>Verrucalvaceae</taxon>
        <taxon>Aphanomyces</taxon>
    </lineage>
</organism>
<comment type="caution">
    <text evidence="2">The sequence shown here is derived from an EMBL/GenBank/DDBJ whole genome shotgun (WGS) entry which is preliminary data.</text>
</comment>
<accession>A0A6G0WGV5</accession>
<evidence type="ECO:0000256" key="1">
    <source>
        <dbReference type="SAM" id="SignalP"/>
    </source>
</evidence>
<dbReference type="EMBL" id="VJMJ01000217">
    <property type="protein sequence ID" value="KAF0726382.1"/>
    <property type="molecule type" value="Genomic_DNA"/>
</dbReference>
<protein>
    <recommendedName>
        <fullName evidence="4">RxLR effector protein</fullName>
    </recommendedName>
</protein>
<keyword evidence="1" id="KW-0732">Signal</keyword>
<keyword evidence="3" id="KW-1185">Reference proteome</keyword>
<proteinExistence type="predicted"/>
<evidence type="ECO:0008006" key="4">
    <source>
        <dbReference type="Google" id="ProtNLM"/>
    </source>
</evidence>
<evidence type="ECO:0000313" key="2">
    <source>
        <dbReference type="EMBL" id="KAF0726382.1"/>
    </source>
</evidence>
<dbReference type="VEuPathDB" id="FungiDB:AeMF1_017427"/>
<dbReference type="AlphaFoldDB" id="A0A6G0WGV5"/>
<dbReference type="Proteomes" id="UP000481153">
    <property type="component" value="Unassembled WGS sequence"/>
</dbReference>
<feature type="chain" id="PRO_5026137785" description="RxLR effector protein" evidence="1">
    <location>
        <begin position="17"/>
        <end position="173"/>
    </location>
</feature>
<reference evidence="2 3" key="1">
    <citation type="submission" date="2019-07" db="EMBL/GenBank/DDBJ databases">
        <title>Genomics analysis of Aphanomyces spp. identifies a new class of oomycete effector associated with host adaptation.</title>
        <authorList>
            <person name="Gaulin E."/>
        </authorList>
    </citation>
    <scope>NUCLEOTIDE SEQUENCE [LARGE SCALE GENOMIC DNA]</scope>
    <source>
        <strain evidence="2 3">ATCC 201684</strain>
    </source>
</reference>